<evidence type="ECO:0000256" key="7">
    <source>
        <dbReference type="ARBA" id="ARBA00023136"/>
    </source>
</evidence>
<dbReference type="CDD" id="cd06261">
    <property type="entry name" value="TM_PBP2"/>
    <property type="match status" value="1"/>
</dbReference>
<evidence type="ECO:0000256" key="6">
    <source>
        <dbReference type="ARBA" id="ARBA00022989"/>
    </source>
</evidence>
<keyword evidence="3 8" id="KW-0813">Transport</keyword>
<dbReference type="RefSeq" id="WP_106588905.1">
    <property type="nucleotide sequence ID" value="NZ_PYAV01000008.1"/>
</dbReference>
<comment type="similarity">
    <text evidence="2">Belongs to the binding-protein-dependent transport system permease family. CysTW subfamily.</text>
</comment>
<feature type="transmembrane region" description="Helical" evidence="8">
    <location>
        <begin position="22"/>
        <end position="45"/>
    </location>
</feature>
<feature type="transmembrane region" description="Helical" evidence="8">
    <location>
        <begin position="193"/>
        <end position="212"/>
    </location>
</feature>
<dbReference type="InterPro" id="IPR000515">
    <property type="entry name" value="MetI-like"/>
</dbReference>
<sequence length="222" mass="24335">MIKTLFPNVDWMDMWEATEETIYMTGVSVIATFILGILLGLMLYLTSRGNFWENKGLHQLVGAYVNITRSIPFIILIILLIPLSEWLLGTFLGPTAALLALIVGAAPFYARLVEIGLREVDHGVVQAAEAMGASQRQIIWKVLLPESMPALVSGITVTSIALVSYTAMAGVIGAGGLGDLAFREGFQRGNPDITITSTILILILVFIMQWIGDWVTNRLDKR</sequence>
<dbReference type="GO" id="GO:0048473">
    <property type="term" value="P:D-methionine transmembrane transport"/>
    <property type="evidence" value="ECO:0007669"/>
    <property type="project" value="TreeGrafter"/>
</dbReference>
<comment type="caution">
    <text evidence="10">The sequence shown here is derived from an EMBL/GenBank/DDBJ whole genome shotgun (WGS) entry which is preliminary data.</text>
</comment>
<keyword evidence="6 8" id="KW-1133">Transmembrane helix</keyword>
<keyword evidence="7 8" id="KW-0472">Membrane</keyword>
<evidence type="ECO:0000259" key="9">
    <source>
        <dbReference type="PROSITE" id="PS50928"/>
    </source>
</evidence>
<evidence type="ECO:0000256" key="5">
    <source>
        <dbReference type="ARBA" id="ARBA00022692"/>
    </source>
</evidence>
<keyword evidence="4" id="KW-1003">Cell membrane</keyword>
<gene>
    <name evidence="10" type="ORF">B0H94_10837</name>
</gene>
<feature type="transmembrane region" description="Helical" evidence="8">
    <location>
        <begin position="150"/>
        <end position="173"/>
    </location>
</feature>
<proteinExistence type="inferred from homology"/>
<keyword evidence="11" id="KW-1185">Reference proteome</keyword>
<feature type="domain" description="ABC transmembrane type-1" evidence="9">
    <location>
        <begin position="18"/>
        <end position="212"/>
    </location>
</feature>
<dbReference type="SUPFAM" id="SSF161098">
    <property type="entry name" value="MetI-like"/>
    <property type="match status" value="1"/>
</dbReference>
<dbReference type="AlphaFoldDB" id="A0A2P8HDX3"/>
<dbReference type="FunFam" id="1.10.3720.10:FF:000002">
    <property type="entry name" value="D-methionine ABC transporter permease MetI"/>
    <property type="match status" value="1"/>
</dbReference>
<evidence type="ECO:0000256" key="8">
    <source>
        <dbReference type="RuleBase" id="RU363032"/>
    </source>
</evidence>
<evidence type="ECO:0000313" key="10">
    <source>
        <dbReference type="EMBL" id="PSL44426.1"/>
    </source>
</evidence>
<dbReference type="Pfam" id="PF00528">
    <property type="entry name" value="BPD_transp_1"/>
    <property type="match status" value="1"/>
</dbReference>
<organism evidence="10 11">
    <name type="scientific">Salsuginibacillus halophilus</name>
    <dbReference type="NCBI Taxonomy" id="517424"/>
    <lineage>
        <taxon>Bacteria</taxon>
        <taxon>Bacillati</taxon>
        <taxon>Bacillota</taxon>
        <taxon>Bacilli</taxon>
        <taxon>Bacillales</taxon>
        <taxon>Bacillaceae</taxon>
        <taxon>Salsuginibacillus</taxon>
    </lineage>
</organism>
<dbReference type="GO" id="GO:0005886">
    <property type="term" value="C:plasma membrane"/>
    <property type="evidence" value="ECO:0007669"/>
    <property type="project" value="UniProtKB-SubCell"/>
</dbReference>
<protein>
    <submittedName>
        <fullName evidence="10">D-methionine transport system permease protein</fullName>
    </submittedName>
</protein>
<keyword evidence="5 8" id="KW-0812">Transmembrane</keyword>
<evidence type="ECO:0000256" key="1">
    <source>
        <dbReference type="ARBA" id="ARBA00004651"/>
    </source>
</evidence>
<evidence type="ECO:0000256" key="3">
    <source>
        <dbReference type="ARBA" id="ARBA00022448"/>
    </source>
</evidence>
<dbReference type="PROSITE" id="PS50928">
    <property type="entry name" value="ABC_TM1"/>
    <property type="match status" value="1"/>
</dbReference>
<comment type="subcellular location">
    <subcellularLocation>
        <location evidence="1 8">Cell membrane</location>
        <topology evidence="1 8">Multi-pass membrane protein</topology>
    </subcellularLocation>
</comment>
<name>A0A2P8HDX3_9BACI</name>
<evidence type="ECO:0000256" key="2">
    <source>
        <dbReference type="ARBA" id="ARBA00007069"/>
    </source>
</evidence>
<dbReference type="InterPro" id="IPR051322">
    <property type="entry name" value="AA_ABC_Transporter_Permease"/>
</dbReference>
<dbReference type="InterPro" id="IPR035906">
    <property type="entry name" value="MetI-like_sf"/>
</dbReference>
<accession>A0A2P8HDX3</accession>
<dbReference type="OrthoDB" id="9793490at2"/>
<reference evidence="10 11" key="1">
    <citation type="submission" date="2018-03" db="EMBL/GenBank/DDBJ databases">
        <title>Genomic Encyclopedia of Type Strains, Phase III (KMG-III): the genomes of soil and plant-associated and newly described type strains.</title>
        <authorList>
            <person name="Whitman W."/>
        </authorList>
    </citation>
    <scope>NUCLEOTIDE SEQUENCE [LARGE SCALE GENOMIC DNA]</scope>
    <source>
        <strain evidence="10 11">CGMCC 1.07653</strain>
    </source>
</reference>
<evidence type="ECO:0000256" key="4">
    <source>
        <dbReference type="ARBA" id="ARBA00022475"/>
    </source>
</evidence>
<evidence type="ECO:0000313" key="11">
    <source>
        <dbReference type="Proteomes" id="UP000242310"/>
    </source>
</evidence>
<dbReference type="PANTHER" id="PTHR30450">
    <property type="entry name" value="ABC TRANSPORTER PERMEASE"/>
    <property type="match status" value="1"/>
</dbReference>
<dbReference type="Proteomes" id="UP000242310">
    <property type="component" value="Unassembled WGS sequence"/>
</dbReference>
<dbReference type="EMBL" id="PYAV01000008">
    <property type="protein sequence ID" value="PSL44426.1"/>
    <property type="molecule type" value="Genomic_DNA"/>
</dbReference>
<dbReference type="PANTHER" id="PTHR30450:SF1">
    <property type="entry name" value="D-METHIONINE TRANSPORT SYSTEM PERMEASE PROTEIN METI-RELATED"/>
    <property type="match status" value="1"/>
</dbReference>
<dbReference type="Gene3D" id="1.10.3720.10">
    <property type="entry name" value="MetI-like"/>
    <property type="match status" value="1"/>
</dbReference>
<feature type="transmembrane region" description="Helical" evidence="8">
    <location>
        <begin position="87"/>
        <end position="110"/>
    </location>
</feature>
<feature type="transmembrane region" description="Helical" evidence="8">
    <location>
        <begin position="57"/>
        <end position="81"/>
    </location>
</feature>